<keyword evidence="1" id="KW-0548">Nucleotidyltransferase</keyword>
<dbReference type="GO" id="GO:0003964">
    <property type="term" value="F:RNA-directed DNA polymerase activity"/>
    <property type="evidence" value="ECO:0007669"/>
    <property type="project" value="UniProtKB-KW"/>
</dbReference>
<proteinExistence type="predicted"/>
<organism evidence="1 2">
    <name type="scientific">Paramuricea clavata</name>
    <name type="common">Red gorgonian</name>
    <name type="synonym">Violescent sea-whip</name>
    <dbReference type="NCBI Taxonomy" id="317549"/>
    <lineage>
        <taxon>Eukaryota</taxon>
        <taxon>Metazoa</taxon>
        <taxon>Cnidaria</taxon>
        <taxon>Anthozoa</taxon>
        <taxon>Octocorallia</taxon>
        <taxon>Malacalcyonacea</taxon>
        <taxon>Plexauridae</taxon>
        <taxon>Paramuricea</taxon>
    </lineage>
</organism>
<keyword evidence="1" id="KW-0695">RNA-directed DNA polymerase</keyword>
<evidence type="ECO:0000313" key="1">
    <source>
        <dbReference type="EMBL" id="CAB4020882.1"/>
    </source>
</evidence>
<comment type="caution">
    <text evidence="1">The sequence shown here is derived from an EMBL/GenBank/DDBJ whole genome shotgun (WGS) entry which is preliminary data.</text>
</comment>
<gene>
    <name evidence="1" type="ORF">PACLA_8A058759</name>
</gene>
<dbReference type="OrthoDB" id="5987460at2759"/>
<accession>A0A7D9L194</accession>
<dbReference type="AlphaFoldDB" id="A0A7D9L194"/>
<reference evidence="1" key="1">
    <citation type="submission" date="2020-04" db="EMBL/GenBank/DDBJ databases">
        <authorList>
            <person name="Alioto T."/>
            <person name="Alioto T."/>
            <person name="Gomez Garrido J."/>
        </authorList>
    </citation>
    <scope>NUCLEOTIDE SEQUENCE</scope>
    <source>
        <strain evidence="1">A484AB</strain>
    </source>
</reference>
<sequence length="146" mass="16807">MYEDVIAVTQNVDCKFRKYIKYLVCLGTTVDILEEEFRDVTAIPKEELWEMFELLLKKIEKTMNCIKELKLPPVKPHIVKATDAGPGVGSSNVEVKYRDVEMARIFNSDRVNRIHRARDDSRQNEAERSNACIDEALVDGGAMSWR</sequence>
<protein>
    <submittedName>
        <fullName evidence="1">RNA-directed DNA polymerase from transposon X-element</fullName>
    </submittedName>
</protein>
<name>A0A7D9L194_PARCT</name>
<keyword evidence="1" id="KW-0808">Transferase</keyword>
<keyword evidence="2" id="KW-1185">Reference proteome</keyword>
<dbReference type="Proteomes" id="UP001152795">
    <property type="component" value="Unassembled WGS sequence"/>
</dbReference>
<evidence type="ECO:0000313" key="2">
    <source>
        <dbReference type="Proteomes" id="UP001152795"/>
    </source>
</evidence>
<dbReference type="EMBL" id="CACRXK020011167">
    <property type="protein sequence ID" value="CAB4020882.1"/>
    <property type="molecule type" value="Genomic_DNA"/>
</dbReference>